<protein>
    <submittedName>
        <fullName evidence="1">60S ribosomal protein L29</fullName>
    </submittedName>
</protein>
<evidence type="ECO:0000313" key="2">
    <source>
        <dbReference type="Proteomes" id="UP000052978"/>
    </source>
</evidence>
<dbReference type="Proteomes" id="UP000052978">
    <property type="component" value="Unassembled WGS sequence"/>
</dbReference>
<keyword evidence="1" id="KW-0689">Ribosomal protein</keyword>
<reference evidence="1 2" key="1">
    <citation type="journal article" date="2013" name="Nat. Commun.">
        <title>Genome analysis reveals insights into physiology and longevity of the Brandt's bat Myotis brandtii.</title>
        <authorList>
            <person name="Seim I."/>
            <person name="Fang X."/>
            <person name="Xiong Z."/>
            <person name="Lobanov A.V."/>
            <person name="Huang Z."/>
            <person name="Ma S."/>
            <person name="Feng Y."/>
            <person name="Turanov A.A."/>
            <person name="Zhu Y."/>
            <person name="Lenz T.L."/>
            <person name="Gerashchenko M.V."/>
            <person name="Fan D."/>
            <person name="Hee Yim S."/>
            <person name="Yao X."/>
            <person name="Jordan D."/>
            <person name="Xiong Y."/>
            <person name="Ma Y."/>
            <person name="Lyapunov A.N."/>
            <person name="Chen G."/>
            <person name="Kulakova O.I."/>
            <person name="Sun Y."/>
            <person name="Lee S.G."/>
            <person name="Bronson R.T."/>
            <person name="Moskalev A.A."/>
            <person name="Sunyaev S.R."/>
            <person name="Zhang G."/>
            <person name="Krogh A."/>
            <person name="Wang J."/>
            <person name="Gladyshev V.N."/>
        </authorList>
    </citation>
    <scope>NUCLEOTIDE SEQUENCE [LARGE SCALE GENOMIC DNA]</scope>
</reference>
<dbReference type="GO" id="GO:0005840">
    <property type="term" value="C:ribosome"/>
    <property type="evidence" value="ECO:0007669"/>
    <property type="project" value="UniProtKB-KW"/>
</dbReference>
<accession>S7MR66</accession>
<name>S7MR66_MYOBR</name>
<proteinExistence type="predicted"/>
<keyword evidence="1" id="KW-0687">Ribonucleoprotein</keyword>
<evidence type="ECO:0000313" key="1">
    <source>
        <dbReference type="EMBL" id="EPQ05860.1"/>
    </source>
</evidence>
<keyword evidence="2" id="KW-1185">Reference proteome</keyword>
<dbReference type="EMBL" id="KE161898">
    <property type="protein sequence ID" value="EPQ05860.1"/>
    <property type="molecule type" value="Genomic_DNA"/>
</dbReference>
<dbReference type="AlphaFoldDB" id="S7MR66"/>
<sequence>MKANKAKAMSAHAKAIKTLVKANKVKIPKLSQLAYLTHPKFGRRVCAFFAKGLRFCQSKSKTKAQTKSQAPGQLQVRLKLQLGLTVRLPKVLWSP</sequence>
<organism evidence="1 2">
    <name type="scientific">Myotis brandtii</name>
    <name type="common">Brandt's bat</name>
    <dbReference type="NCBI Taxonomy" id="109478"/>
    <lineage>
        <taxon>Eukaryota</taxon>
        <taxon>Metazoa</taxon>
        <taxon>Chordata</taxon>
        <taxon>Craniata</taxon>
        <taxon>Vertebrata</taxon>
        <taxon>Euteleostomi</taxon>
        <taxon>Mammalia</taxon>
        <taxon>Eutheria</taxon>
        <taxon>Laurasiatheria</taxon>
        <taxon>Chiroptera</taxon>
        <taxon>Yangochiroptera</taxon>
        <taxon>Vespertilionidae</taxon>
        <taxon>Myotis</taxon>
    </lineage>
</organism>
<gene>
    <name evidence="1" type="ORF">D623_10026533</name>
</gene>